<dbReference type="InterPro" id="IPR012338">
    <property type="entry name" value="Beta-lactam/transpept-like"/>
</dbReference>
<dbReference type="Gene3D" id="3.40.710.10">
    <property type="entry name" value="DD-peptidase/beta-lactamase superfamily"/>
    <property type="match status" value="1"/>
</dbReference>
<accession>A0ABP9JF30</accession>
<sequence>MGPVCRRVPRLAAIVVVSALLAYLGTLAAVRGPVAAYRMATNGRPSVDTWRIFPQRSVESTGVHAALATSPMPTFPETVAVPDFFDVSQKRVARWSDLFAQTNARAFVVVHDDAVVYEAYPNGAHRDDVQPGFSVTKSFMSTLIGIAIHDGRIRRVDDPVVGYLPELLGRGLDDLRIRDLLTMSSGVGFDQVGAVFPLLAAFSDDPRVYYSPDLRSIALGVRAGAEPVAQALRYNDYYLLLEGIILERVTGQSLTSYLSAKLWSPLQMEFPASWSLDSDTDGFEKPEAGLNARALDFARLGLLYLHDGRWAGAQVVPSGWVRAATVPDAGDTRPWLTAPRWKELGYYGYHWWGLRGADGHLRLHGSREPRPDHLRVARHEDSRGQAWRRTRPGHVVAVRDPRTDRRPLPDA</sequence>
<dbReference type="EMBL" id="BAABIW010000015">
    <property type="protein sequence ID" value="GAA5027958.1"/>
    <property type="molecule type" value="Genomic_DNA"/>
</dbReference>
<dbReference type="PANTHER" id="PTHR43283:SF7">
    <property type="entry name" value="BETA-LACTAMASE-RELATED DOMAIN-CONTAINING PROTEIN"/>
    <property type="match status" value="1"/>
</dbReference>
<organism evidence="2 3">
    <name type="scientific">Terrabacter aeriphilus</name>
    <dbReference type="NCBI Taxonomy" id="515662"/>
    <lineage>
        <taxon>Bacteria</taxon>
        <taxon>Bacillati</taxon>
        <taxon>Actinomycetota</taxon>
        <taxon>Actinomycetes</taxon>
        <taxon>Micrococcales</taxon>
        <taxon>Intrasporangiaceae</taxon>
        <taxon>Terrabacter</taxon>
    </lineage>
</organism>
<dbReference type="InterPro" id="IPR050789">
    <property type="entry name" value="Diverse_Enzym_Activities"/>
</dbReference>
<dbReference type="Pfam" id="PF00144">
    <property type="entry name" value="Beta-lactamase"/>
    <property type="match status" value="1"/>
</dbReference>
<evidence type="ECO:0000313" key="2">
    <source>
        <dbReference type="EMBL" id="GAA5027958.1"/>
    </source>
</evidence>
<dbReference type="RefSeq" id="WP_345507626.1">
    <property type="nucleotide sequence ID" value="NZ_BAABIW010000015.1"/>
</dbReference>
<dbReference type="PANTHER" id="PTHR43283">
    <property type="entry name" value="BETA-LACTAMASE-RELATED"/>
    <property type="match status" value="1"/>
</dbReference>
<evidence type="ECO:0000313" key="3">
    <source>
        <dbReference type="Proteomes" id="UP001500427"/>
    </source>
</evidence>
<evidence type="ECO:0000259" key="1">
    <source>
        <dbReference type="Pfam" id="PF00144"/>
    </source>
</evidence>
<dbReference type="Proteomes" id="UP001500427">
    <property type="component" value="Unassembled WGS sequence"/>
</dbReference>
<dbReference type="GO" id="GO:0016787">
    <property type="term" value="F:hydrolase activity"/>
    <property type="evidence" value="ECO:0007669"/>
    <property type="project" value="UniProtKB-KW"/>
</dbReference>
<dbReference type="SUPFAM" id="SSF56601">
    <property type="entry name" value="beta-lactamase/transpeptidase-like"/>
    <property type="match status" value="1"/>
</dbReference>
<dbReference type="InterPro" id="IPR001466">
    <property type="entry name" value="Beta-lactam-related"/>
</dbReference>
<protein>
    <submittedName>
        <fullName evidence="2">Serine hydrolase</fullName>
    </submittedName>
</protein>
<keyword evidence="2" id="KW-0378">Hydrolase</keyword>
<keyword evidence="3" id="KW-1185">Reference proteome</keyword>
<comment type="caution">
    <text evidence="2">The sequence shown here is derived from an EMBL/GenBank/DDBJ whole genome shotgun (WGS) entry which is preliminary data.</text>
</comment>
<gene>
    <name evidence="2" type="ORF">GCM10023258_23070</name>
</gene>
<feature type="domain" description="Beta-lactamase-related" evidence="1">
    <location>
        <begin position="106"/>
        <end position="352"/>
    </location>
</feature>
<name>A0ABP9JF30_9MICO</name>
<proteinExistence type="predicted"/>
<reference evidence="3" key="1">
    <citation type="journal article" date="2019" name="Int. J. Syst. Evol. Microbiol.">
        <title>The Global Catalogue of Microorganisms (GCM) 10K type strain sequencing project: providing services to taxonomists for standard genome sequencing and annotation.</title>
        <authorList>
            <consortium name="The Broad Institute Genomics Platform"/>
            <consortium name="The Broad Institute Genome Sequencing Center for Infectious Disease"/>
            <person name="Wu L."/>
            <person name="Ma J."/>
        </authorList>
    </citation>
    <scope>NUCLEOTIDE SEQUENCE [LARGE SCALE GENOMIC DNA]</scope>
    <source>
        <strain evidence="3">JCM 17687</strain>
    </source>
</reference>